<protein>
    <recommendedName>
        <fullName evidence="2">Myb/SANT-like domain-containing protein</fullName>
    </recommendedName>
</protein>
<sequence>MTSKAAWEPEHDEVFVDLCVEQKMLGNQPEMQHLLEAFQEMKGVRFTIDQLINHWDTMIKQWKIWCRLVQCKDVKWDSLTNTFGATDQEWANYLEVNPEAGQYRCNPPLFLEKLEIIFAGMNLDGEGTSSGRKMKQICEHRDEENVTGYVPRLSASDIATRRHYKWSPSSHAIVVDTCFQESLKGIRPIKRNHLFTKESWKMILEKINRITGLGYTHKQLENHFTRTRTSWKHWCETIASPIMKWDANTRKFGATEEDWDKYLMINKRARVFKRRHIPHADKLATIFKGRIEPGKTKTRRYRKRVIDHHSESPQLHDHQPAPSSVVVNTNEPVKGSDDRAEDGNVEPTPLIRSDSEDVVETVTPEMMEKIPVNASVKKKEKFTFEECVECLDAIEEVEKGGDLYMFALDLFKTKDYRYLFLMLQKSSLRMAWLLKLLPNP</sequence>
<feature type="region of interest" description="Disordered" evidence="1">
    <location>
        <begin position="309"/>
        <end position="349"/>
    </location>
</feature>
<dbReference type="AlphaFoldDB" id="A0A5S9WZ87"/>
<dbReference type="PANTHER" id="PTHR47584:SF17">
    <property type="entry name" value="MYB_SANT-LIKE DNA-BINDING DOMAIN PROTEIN"/>
    <property type="match status" value="1"/>
</dbReference>
<dbReference type="PANTHER" id="PTHR47584">
    <property type="match status" value="1"/>
</dbReference>
<dbReference type="Pfam" id="PF12776">
    <property type="entry name" value="Myb_DNA-bind_3"/>
    <property type="match status" value="2"/>
</dbReference>
<feature type="domain" description="Myb/SANT-like" evidence="2">
    <location>
        <begin position="7"/>
        <end position="93"/>
    </location>
</feature>
<dbReference type="InterPro" id="IPR024752">
    <property type="entry name" value="Myb/SANT-like_dom"/>
</dbReference>
<dbReference type="InterPro" id="IPR045026">
    <property type="entry name" value="LIMYB"/>
</dbReference>
<organism evidence="3 4">
    <name type="scientific">Arabidopsis thaliana</name>
    <name type="common">Mouse-ear cress</name>
    <dbReference type="NCBI Taxonomy" id="3702"/>
    <lineage>
        <taxon>Eukaryota</taxon>
        <taxon>Viridiplantae</taxon>
        <taxon>Streptophyta</taxon>
        <taxon>Embryophyta</taxon>
        <taxon>Tracheophyta</taxon>
        <taxon>Spermatophyta</taxon>
        <taxon>Magnoliopsida</taxon>
        <taxon>eudicotyledons</taxon>
        <taxon>Gunneridae</taxon>
        <taxon>Pentapetalae</taxon>
        <taxon>rosids</taxon>
        <taxon>malvids</taxon>
        <taxon>Brassicales</taxon>
        <taxon>Brassicaceae</taxon>
        <taxon>Camelineae</taxon>
        <taxon>Arabidopsis</taxon>
    </lineage>
</organism>
<feature type="compositionally biased region" description="Polar residues" evidence="1">
    <location>
        <begin position="321"/>
        <end position="331"/>
    </location>
</feature>
<dbReference type="OrthoDB" id="1026629at2759"/>
<proteinExistence type="predicted"/>
<gene>
    <name evidence="3" type="ORF">C24_LOCUS8132</name>
</gene>
<accession>A0A5S9WZ87</accession>
<dbReference type="EMBL" id="CACSHJ010000088">
    <property type="protein sequence ID" value="CAA0366083.1"/>
    <property type="molecule type" value="Genomic_DNA"/>
</dbReference>
<dbReference type="Proteomes" id="UP000434276">
    <property type="component" value="Unassembled WGS sequence"/>
</dbReference>
<evidence type="ECO:0000256" key="1">
    <source>
        <dbReference type="SAM" id="MobiDB-lite"/>
    </source>
</evidence>
<evidence type="ECO:0000313" key="3">
    <source>
        <dbReference type="EMBL" id="CAA0366083.1"/>
    </source>
</evidence>
<name>A0A5S9WZ87_ARATH</name>
<evidence type="ECO:0000259" key="2">
    <source>
        <dbReference type="Pfam" id="PF12776"/>
    </source>
</evidence>
<feature type="domain" description="Myb/SANT-like" evidence="2">
    <location>
        <begin position="165"/>
        <end position="262"/>
    </location>
</feature>
<evidence type="ECO:0000313" key="4">
    <source>
        <dbReference type="Proteomes" id="UP000434276"/>
    </source>
</evidence>
<feature type="compositionally biased region" description="Basic and acidic residues" evidence="1">
    <location>
        <begin position="309"/>
        <end position="319"/>
    </location>
</feature>
<reference evidence="3 4" key="1">
    <citation type="submission" date="2019-12" db="EMBL/GenBank/DDBJ databases">
        <authorList>
            <person name="Jiao W.-B."/>
            <person name="Schneeberger K."/>
        </authorList>
    </citation>
    <scope>NUCLEOTIDE SEQUENCE [LARGE SCALE GENOMIC DNA]</scope>
    <source>
        <strain evidence="4">cv. C24</strain>
    </source>
</reference>
<dbReference type="ExpressionAtlas" id="A0A5S9WZ87">
    <property type="expression patterns" value="baseline"/>
</dbReference>